<dbReference type="InterPro" id="IPR006442">
    <property type="entry name" value="Antitoxin_Phd/YefM"/>
</dbReference>
<dbReference type="RefSeq" id="WP_104832220.1">
    <property type="nucleotide sequence ID" value="NZ_PJCH01000017.1"/>
</dbReference>
<accession>A0A2S7JZB3</accession>
<proteinExistence type="inferred from homology"/>
<sequence length="88" mass="9705">MKTITAHKAVRHFSALVDEARAAPVAVTRHKRTVAVVISPSDYRDFARLKDEALRSEVAQALADIENAPANDDKAVRVLARLMKRAGR</sequence>
<dbReference type="EMBL" id="PJCH01000017">
    <property type="protein sequence ID" value="PQA85580.1"/>
    <property type="molecule type" value="Genomic_DNA"/>
</dbReference>
<dbReference type="AlphaFoldDB" id="A0A2S7JZB3"/>
<evidence type="ECO:0000256" key="1">
    <source>
        <dbReference type="ARBA" id="ARBA00009981"/>
    </source>
</evidence>
<dbReference type="NCBIfam" id="TIGR01552">
    <property type="entry name" value="phd_fam"/>
    <property type="match status" value="1"/>
</dbReference>
<evidence type="ECO:0000313" key="4">
    <source>
        <dbReference type="Proteomes" id="UP000239504"/>
    </source>
</evidence>
<comment type="function">
    <text evidence="2">Antitoxin component of a type II toxin-antitoxin (TA) system.</text>
</comment>
<organism evidence="3 4">
    <name type="scientific">Hyphococcus luteus</name>
    <dbReference type="NCBI Taxonomy" id="2058213"/>
    <lineage>
        <taxon>Bacteria</taxon>
        <taxon>Pseudomonadati</taxon>
        <taxon>Pseudomonadota</taxon>
        <taxon>Alphaproteobacteria</taxon>
        <taxon>Parvularculales</taxon>
        <taxon>Parvularculaceae</taxon>
        <taxon>Hyphococcus</taxon>
    </lineage>
</organism>
<reference evidence="3 4" key="1">
    <citation type="submission" date="2017-12" db="EMBL/GenBank/DDBJ databases">
        <authorList>
            <person name="Hurst M.R.H."/>
        </authorList>
    </citation>
    <scope>NUCLEOTIDE SEQUENCE [LARGE SCALE GENOMIC DNA]</scope>
    <source>
        <strain evidence="3 4">SY-3-19</strain>
    </source>
</reference>
<name>A0A2S7JZB3_9PROT</name>
<comment type="caution">
    <text evidence="3">The sequence shown here is derived from an EMBL/GenBank/DDBJ whole genome shotgun (WGS) entry which is preliminary data.</text>
</comment>
<evidence type="ECO:0000313" key="3">
    <source>
        <dbReference type="EMBL" id="PQA85580.1"/>
    </source>
</evidence>
<dbReference type="Gene3D" id="3.40.1620.10">
    <property type="entry name" value="YefM-like domain"/>
    <property type="match status" value="1"/>
</dbReference>
<gene>
    <name evidence="3" type="ORF">CW354_21835</name>
</gene>
<comment type="similarity">
    <text evidence="1 2">Belongs to the phD/YefM antitoxin family.</text>
</comment>
<dbReference type="Pfam" id="PF02604">
    <property type="entry name" value="PhdYeFM_antitox"/>
    <property type="match status" value="1"/>
</dbReference>
<dbReference type="OrthoDB" id="165038at2"/>
<dbReference type="Proteomes" id="UP000239504">
    <property type="component" value="Unassembled WGS sequence"/>
</dbReference>
<dbReference type="InterPro" id="IPR036165">
    <property type="entry name" value="YefM-like_sf"/>
</dbReference>
<dbReference type="SUPFAM" id="SSF143120">
    <property type="entry name" value="YefM-like"/>
    <property type="match status" value="1"/>
</dbReference>
<keyword evidence="4" id="KW-1185">Reference proteome</keyword>
<evidence type="ECO:0000256" key="2">
    <source>
        <dbReference type="RuleBase" id="RU362080"/>
    </source>
</evidence>
<protein>
    <recommendedName>
        <fullName evidence="2">Antitoxin</fullName>
    </recommendedName>
</protein>